<dbReference type="Proteomes" id="UP000827889">
    <property type="component" value="Chromosome 11"/>
</dbReference>
<dbReference type="GO" id="GO:0051301">
    <property type="term" value="P:cell division"/>
    <property type="evidence" value="ECO:0007669"/>
    <property type="project" value="UniProtKB-KW"/>
</dbReference>
<gene>
    <name evidence="15" type="primary">LOC115742163</name>
</gene>
<dbReference type="KEGG" id="rarg:115742163"/>
<dbReference type="RefSeq" id="XP_030532145.1">
    <property type="nucleotide sequence ID" value="XM_030676285.2"/>
</dbReference>
<dbReference type="GO" id="GO:0009524">
    <property type="term" value="C:phragmoplast"/>
    <property type="evidence" value="ECO:0007669"/>
    <property type="project" value="UniProtKB-SubCell"/>
</dbReference>
<dbReference type="Gene3D" id="1.20.5.1430">
    <property type="match status" value="1"/>
</dbReference>
<dbReference type="GeneID" id="115742163"/>
<reference evidence="15" key="1">
    <citation type="submission" date="2025-08" db="UniProtKB">
        <authorList>
            <consortium name="RefSeq"/>
        </authorList>
    </citation>
    <scope>IDENTIFICATION</scope>
    <source>
        <tissue evidence="15">Leaf</tissue>
    </source>
</reference>
<keyword evidence="6" id="KW-0498">Mitosis</keyword>
<dbReference type="Gene3D" id="1.10.418.10">
    <property type="entry name" value="Calponin-like domain"/>
    <property type="match status" value="1"/>
</dbReference>
<accession>A0A8B8PBE4</accession>
<evidence type="ECO:0000256" key="2">
    <source>
        <dbReference type="ARBA" id="ARBA00010729"/>
    </source>
</evidence>
<dbReference type="SUPFAM" id="SSF140612">
    <property type="entry name" value="EB1 dimerisation domain-like"/>
    <property type="match status" value="1"/>
</dbReference>
<name>A0A8B8PBE4_9MYRT</name>
<dbReference type="PROSITE" id="PS50021">
    <property type="entry name" value="CH"/>
    <property type="match status" value="1"/>
</dbReference>
<feature type="compositionally biased region" description="Basic and acidic residues" evidence="11">
    <location>
        <begin position="128"/>
        <end position="142"/>
    </location>
</feature>
<dbReference type="PANTHER" id="PTHR10623">
    <property type="entry name" value="MICROTUBULE-ASSOCIATED PROTEIN RP/EB FAMILY MEMBER"/>
    <property type="match status" value="1"/>
</dbReference>
<evidence type="ECO:0000256" key="10">
    <source>
        <dbReference type="PROSITE-ProRule" id="PRU00576"/>
    </source>
</evidence>
<dbReference type="InterPro" id="IPR036872">
    <property type="entry name" value="CH_dom_sf"/>
</dbReference>
<comment type="similarity">
    <text evidence="2">Belongs to the MAPRE family.</text>
</comment>
<dbReference type="SUPFAM" id="SSF47576">
    <property type="entry name" value="Calponin-homology domain, CH-domain"/>
    <property type="match status" value="1"/>
</dbReference>
<evidence type="ECO:0000256" key="7">
    <source>
        <dbReference type="ARBA" id="ARBA00023212"/>
    </source>
</evidence>
<dbReference type="InterPro" id="IPR027328">
    <property type="entry name" value="MAPRE"/>
</dbReference>
<evidence type="ECO:0000256" key="6">
    <source>
        <dbReference type="ARBA" id="ARBA00022776"/>
    </source>
</evidence>
<dbReference type="FunFam" id="1.10.418.10:FF:000028">
    <property type="entry name" value="RP/EB family microtubule-associated protein"/>
    <property type="match status" value="1"/>
</dbReference>
<dbReference type="CDD" id="cd00014">
    <property type="entry name" value="CH_SF"/>
    <property type="match status" value="1"/>
</dbReference>
<feature type="domain" description="EB1 C-terminal" evidence="13">
    <location>
        <begin position="182"/>
        <end position="252"/>
    </location>
</feature>
<evidence type="ECO:0000259" key="13">
    <source>
        <dbReference type="PROSITE" id="PS51230"/>
    </source>
</evidence>
<feature type="region of interest" description="Disordered" evidence="11">
    <location>
        <begin position="274"/>
        <end position="326"/>
    </location>
</feature>
<dbReference type="OrthoDB" id="2119228at2759"/>
<evidence type="ECO:0000313" key="15">
    <source>
        <dbReference type="RefSeq" id="XP_030532145.1"/>
    </source>
</evidence>
<evidence type="ECO:0000313" key="14">
    <source>
        <dbReference type="Proteomes" id="UP000827889"/>
    </source>
</evidence>
<evidence type="ECO:0000256" key="5">
    <source>
        <dbReference type="ARBA" id="ARBA00022701"/>
    </source>
</evidence>
<keyword evidence="7" id="KW-0206">Cytoskeleton</keyword>
<organism evidence="14 15">
    <name type="scientific">Rhodamnia argentea</name>
    <dbReference type="NCBI Taxonomy" id="178133"/>
    <lineage>
        <taxon>Eukaryota</taxon>
        <taxon>Viridiplantae</taxon>
        <taxon>Streptophyta</taxon>
        <taxon>Embryophyta</taxon>
        <taxon>Tracheophyta</taxon>
        <taxon>Spermatophyta</taxon>
        <taxon>Magnoliopsida</taxon>
        <taxon>eudicotyledons</taxon>
        <taxon>Gunneridae</taxon>
        <taxon>Pentapetalae</taxon>
        <taxon>rosids</taxon>
        <taxon>malvids</taxon>
        <taxon>Myrtales</taxon>
        <taxon>Myrtaceae</taxon>
        <taxon>Myrtoideae</taxon>
        <taxon>Myrteae</taxon>
        <taxon>Australasian group</taxon>
        <taxon>Rhodamnia</taxon>
    </lineage>
</organism>
<dbReference type="Pfam" id="PF00307">
    <property type="entry name" value="CH"/>
    <property type="match status" value="1"/>
</dbReference>
<dbReference type="GO" id="GO:0005874">
    <property type="term" value="C:microtubule"/>
    <property type="evidence" value="ECO:0007669"/>
    <property type="project" value="UniProtKB-KW"/>
</dbReference>
<protein>
    <submittedName>
        <fullName evidence="15">Microtubule-associated protein RP/EB family member 1C</fullName>
    </submittedName>
</protein>
<dbReference type="InterPro" id="IPR004953">
    <property type="entry name" value="EB1_C"/>
</dbReference>
<dbReference type="Pfam" id="PF03271">
    <property type="entry name" value="EB1"/>
    <property type="match status" value="1"/>
</dbReference>
<keyword evidence="4" id="KW-0132">Cell division</keyword>
<keyword evidence="8" id="KW-0131">Cell cycle</keyword>
<dbReference type="GO" id="GO:0008017">
    <property type="term" value="F:microtubule binding"/>
    <property type="evidence" value="ECO:0007669"/>
    <property type="project" value="InterPro"/>
</dbReference>
<dbReference type="FunFam" id="1.20.5.1430:FF:000006">
    <property type="entry name" value="Microtubule-associated protein RP/EB family member 1C"/>
    <property type="match status" value="1"/>
</dbReference>
<dbReference type="InterPro" id="IPR001715">
    <property type="entry name" value="CH_dom"/>
</dbReference>
<evidence type="ECO:0000256" key="4">
    <source>
        <dbReference type="ARBA" id="ARBA00022618"/>
    </source>
</evidence>
<feature type="compositionally biased region" description="Polar residues" evidence="11">
    <location>
        <begin position="316"/>
        <end position="326"/>
    </location>
</feature>
<sequence length="326" mass="36097">MATNIGMMDSAYFVGRSEILAWINSTLHLNLSKVEEACSGAVQCQLMDAVHPGMVPMHKVNFDAKSEYEMIQNYKVLQDVFNKLKITKHMEVSKLVKGRPLDNLEFMQWMKRYCDSVNGGGIQNYNPLERREASKGGKEATKKSTQSQPSKGSGPAPRVQSNNNARRHVDPSASLTNQSAKTSRAVPFASSAYDQQITELKLSVDSLEKERDFYFSKLRDIEILCQSPEIEDLPIVGAIKKILYAADDDASVVAEAQAMMSLHQKEAELLSPIAEVPEERTSSDTQKRKSIINPEVDAAASTLSSPRQRVLDASDVRSSGSSLMSY</sequence>
<dbReference type="AlphaFoldDB" id="A0A8B8PBE4"/>
<keyword evidence="5 10" id="KW-0493">Microtubule</keyword>
<feature type="domain" description="Calponin-homology (CH)" evidence="12">
    <location>
        <begin position="13"/>
        <end position="115"/>
    </location>
</feature>
<comment type="subcellular location">
    <subcellularLocation>
        <location evidence="9">Cytoplasm</location>
        <location evidence="9">Cytoskeleton</location>
        <location evidence="9">Phragmoplast</location>
    </subcellularLocation>
    <subcellularLocation>
        <location evidence="1">Cytoplasm</location>
        <location evidence="1">Cytoskeleton</location>
        <location evidence="1">Spindle</location>
    </subcellularLocation>
</comment>
<evidence type="ECO:0000256" key="8">
    <source>
        <dbReference type="ARBA" id="ARBA00023306"/>
    </source>
</evidence>
<feature type="compositionally biased region" description="Basic and acidic residues" evidence="11">
    <location>
        <begin position="277"/>
        <end position="287"/>
    </location>
</feature>
<dbReference type="GO" id="GO:0005819">
    <property type="term" value="C:spindle"/>
    <property type="evidence" value="ECO:0007669"/>
    <property type="project" value="UniProtKB-SubCell"/>
</dbReference>
<dbReference type="InterPro" id="IPR036133">
    <property type="entry name" value="EB1_C_sf"/>
</dbReference>
<dbReference type="GO" id="GO:0009652">
    <property type="term" value="P:thigmotropism"/>
    <property type="evidence" value="ECO:0007669"/>
    <property type="project" value="UniProtKB-ARBA"/>
</dbReference>
<feature type="compositionally biased region" description="Polar residues" evidence="11">
    <location>
        <begin position="173"/>
        <end position="182"/>
    </location>
</feature>
<evidence type="ECO:0000256" key="3">
    <source>
        <dbReference type="ARBA" id="ARBA00022490"/>
    </source>
</evidence>
<evidence type="ECO:0000259" key="12">
    <source>
        <dbReference type="PROSITE" id="PS50021"/>
    </source>
</evidence>
<keyword evidence="3" id="KW-0963">Cytoplasm</keyword>
<evidence type="ECO:0000256" key="9">
    <source>
        <dbReference type="ARBA" id="ARBA00060413"/>
    </source>
</evidence>
<feature type="region of interest" description="Disordered" evidence="11">
    <location>
        <begin position="124"/>
        <end position="185"/>
    </location>
</feature>
<evidence type="ECO:0000256" key="11">
    <source>
        <dbReference type="SAM" id="MobiDB-lite"/>
    </source>
</evidence>
<keyword evidence="14" id="KW-1185">Reference proteome</keyword>
<dbReference type="PROSITE" id="PS51230">
    <property type="entry name" value="EB1_C"/>
    <property type="match status" value="1"/>
</dbReference>
<proteinExistence type="inferred from homology"/>
<evidence type="ECO:0000256" key="1">
    <source>
        <dbReference type="ARBA" id="ARBA00004186"/>
    </source>
</evidence>